<evidence type="ECO:0000313" key="1">
    <source>
        <dbReference type="Proteomes" id="UP000095287"/>
    </source>
</evidence>
<accession>A0A1I8A178</accession>
<evidence type="ECO:0000313" key="2">
    <source>
        <dbReference type="WBParaSite" id="L893_g31558.t1"/>
    </source>
</evidence>
<reference evidence="2" key="1">
    <citation type="submission" date="2016-11" db="UniProtKB">
        <authorList>
            <consortium name="WormBaseParasite"/>
        </authorList>
    </citation>
    <scope>IDENTIFICATION</scope>
</reference>
<proteinExistence type="predicted"/>
<dbReference type="Proteomes" id="UP000095287">
    <property type="component" value="Unplaced"/>
</dbReference>
<protein>
    <submittedName>
        <fullName evidence="2">Uncharacterized protein</fullName>
    </submittedName>
</protein>
<name>A0A1I8A178_9BILA</name>
<sequence>MKDGKVDKVVDDPNCIFPFRSSSPSCLHKSKNLSQADKNSEHRNVEVYTSIEFFLPKRSVFHLCQAPIWAISAQDPFCGSRKRWLTGDAAVTHRRTATSRQLLWRPFLLTPSPFDLLKSKEPLSKRAPKRR</sequence>
<dbReference type="WBParaSite" id="L893_g31558.t1">
    <property type="protein sequence ID" value="L893_g31558.t1"/>
    <property type="gene ID" value="L893_g31558"/>
</dbReference>
<dbReference type="AlphaFoldDB" id="A0A1I8A178"/>
<keyword evidence="1" id="KW-1185">Reference proteome</keyword>
<organism evidence="1 2">
    <name type="scientific">Steinernema glaseri</name>
    <dbReference type="NCBI Taxonomy" id="37863"/>
    <lineage>
        <taxon>Eukaryota</taxon>
        <taxon>Metazoa</taxon>
        <taxon>Ecdysozoa</taxon>
        <taxon>Nematoda</taxon>
        <taxon>Chromadorea</taxon>
        <taxon>Rhabditida</taxon>
        <taxon>Tylenchina</taxon>
        <taxon>Panagrolaimomorpha</taxon>
        <taxon>Strongyloidoidea</taxon>
        <taxon>Steinernematidae</taxon>
        <taxon>Steinernema</taxon>
    </lineage>
</organism>